<dbReference type="OMA" id="IELWPES"/>
<organism evidence="2 3">
    <name type="scientific">Amborella trichopoda</name>
    <dbReference type="NCBI Taxonomy" id="13333"/>
    <lineage>
        <taxon>Eukaryota</taxon>
        <taxon>Viridiplantae</taxon>
        <taxon>Streptophyta</taxon>
        <taxon>Embryophyta</taxon>
        <taxon>Tracheophyta</taxon>
        <taxon>Spermatophyta</taxon>
        <taxon>Magnoliopsida</taxon>
        <taxon>Amborellales</taxon>
        <taxon>Amborellaceae</taxon>
        <taxon>Amborella</taxon>
    </lineage>
</organism>
<evidence type="ECO:0008006" key="4">
    <source>
        <dbReference type="Google" id="ProtNLM"/>
    </source>
</evidence>
<dbReference type="PANTHER" id="PTHR33928">
    <property type="entry name" value="POLYGALACTURONASE QRT3"/>
    <property type="match status" value="1"/>
</dbReference>
<dbReference type="eggNOG" id="ENOG502QV3U">
    <property type="taxonomic scope" value="Eukaryota"/>
</dbReference>
<dbReference type="Gramene" id="ERN06472">
    <property type="protein sequence ID" value="ERN06472"/>
    <property type="gene ID" value="AMTR_s05553p00004300"/>
</dbReference>
<feature type="non-terminal residue" evidence="2">
    <location>
        <position position="243"/>
    </location>
</feature>
<dbReference type="InterPro" id="IPR039279">
    <property type="entry name" value="QRT3-like"/>
</dbReference>
<feature type="signal peptide" evidence="1">
    <location>
        <begin position="1"/>
        <end position="27"/>
    </location>
</feature>
<dbReference type="EMBL" id="KI393901">
    <property type="protein sequence ID" value="ERN06472.1"/>
    <property type="molecule type" value="Genomic_DNA"/>
</dbReference>
<dbReference type="GO" id="GO:0004650">
    <property type="term" value="F:polygalacturonase activity"/>
    <property type="evidence" value="ECO:0007669"/>
    <property type="project" value="InterPro"/>
</dbReference>
<sequence length="243" mass="26174">MVSSSSALIVIAPLLLMAYCFFDFVAAFPGESPDQLWLKKKMEFLRPSPSLARRLTAISLAPAPGGSFPPQKGQASRILYVTAYGADPTGKTDSTDALLRAISDAFRPQNSHRLMPGIPDLGGAQIHLEGGSYLISRPLRLPASGGGNLMIHGGSLRSTDDFPSDRHLIELWPESVPKLDTRNGDAAKAYGAPSGATFLYENIRLKDLLIDANFRAGGISLINSLRTTIDNCYITHFSTDAIL</sequence>
<name>U5CV98_AMBTC</name>
<dbReference type="SUPFAM" id="SSF51126">
    <property type="entry name" value="Pectin lyase-like"/>
    <property type="match status" value="1"/>
</dbReference>
<proteinExistence type="predicted"/>
<evidence type="ECO:0000313" key="3">
    <source>
        <dbReference type="Proteomes" id="UP000017836"/>
    </source>
</evidence>
<keyword evidence="1" id="KW-0732">Signal</keyword>
<dbReference type="Proteomes" id="UP000017836">
    <property type="component" value="Unassembled WGS sequence"/>
</dbReference>
<dbReference type="InterPro" id="IPR012334">
    <property type="entry name" value="Pectin_lyas_fold"/>
</dbReference>
<dbReference type="Gene3D" id="2.160.20.10">
    <property type="entry name" value="Single-stranded right-handed beta-helix, Pectin lyase-like"/>
    <property type="match status" value="1"/>
</dbReference>
<evidence type="ECO:0000313" key="2">
    <source>
        <dbReference type="EMBL" id="ERN06472.1"/>
    </source>
</evidence>
<dbReference type="AlphaFoldDB" id="U5CV98"/>
<protein>
    <recommendedName>
        <fullName evidence="4">Pectate lyase superfamily protein domain-containing protein</fullName>
    </recommendedName>
</protein>
<dbReference type="InterPro" id="IPR011050">
    <property type="entry name" value="Pectin_lyase_fold/virulence"/>
</dbReference>
<dbReference type="PANTHER" id="PTHR33928:SF7">
    <property type="entry name" value="POLYGALACTURONASE QRT3"/>
    <property type="match status" value="1"/>
</dbReference>
<gene>
    <name evidence="2" type="ORF">AMTR_s05553p00004300</name>
</gene>
<dbReference type="HOGENOM" id="CLU_1145077_0_0_1"/>
<feature type="chain" id="PRO_5004658692" description="Pectate lyase superfamily protein domain-containing protein" evidence="1">
    <location>
        <begin position="28"/>
        <end position="243"/>
    </location>
</feature>
<evidence type="ECO:0000256" key="1">
    <source>
        <dbReference type="SAM" id="SignalP"/>
    </source>
</evidence>
<reference evidence="3" key="1">
    <citation type="journal article" date="2013" name="Science">
        <title>The Amborella genome and the evolution of flowering plants.</title>
        <authorList>
            <consortium name="Amborella Genome Project"/>
        </authorList>
    </citation>
    <scope>NUCLEOTIDE SEQUENCE [LARGE SCALE GENOMIC DNA]</scope>
</reference>
<keyword evidence="3" id="KW-1185">Reference proteome</keyword>
<accession>U5CV98</accession>